<dbReference type="EMBL" id="KZ613947">
    <property type="protein sequence ID" value="PMD38605.1"/>
    <property type="molecule type" value="Genomic_DNA"/>
</dbReference>
<dbReference type="OrthoDB" id="3550648at2759"/>
<organism evidence="1 2">
    <name type="scientific">Hyaloscypha variabilis (strain UAMH 11265 / GT02V1 / F)</name>
    <name type="common">Meliniomyces variabilis</name>
    <dbReference type="NCBI Taxonomy" id="1149755"/>
    <lineage>
        <taxon>Eukaryota</taxon>
        <taxon>Fungi</taxon>
        <taxon>Dikarya</taxon>
        <taxon>Ascomycota</taxon>
        <taxon>Pezizomycotina</taxon>
        <taxon>Leotiomycetes</taxon>
        <taxon>Helotiales</taxon>
        <taxon>Hyaloscyphaceae</taxon>
        <taxon>Hyaloscypha</taxon>
        <taxon>Hyaloscypha variabilis</taxon>
    </lineage>
</organism>
<dbReference type="Proteomes" id="UP000235786">
    <property type="component" value="Unassembled WGS sequence"/>
</dbReference>
<protein>
    <submittedName>
        <fullName evidence="1">Uncharacterized protein</fullName>
    </submittedName>
</protein>
<keyword evidence="2" id="KW-1185">Reference proteome</keyword>
<evidence type="ECO:0000313" key="2">
    <source>
        <dbReference type="Proteomes" id="UP000235786"/>
    </source>
</evidence>
<proteinExistence type="predicted"/>
<accession>A0A2J6RJA5</accession>
<name>A0A2J6RJA5_HYAVF</name>
<reference evidence="1 2" key="1">
    <citation type="submission" date="2016-04" db="EMBL/GenBank/DDBJ databases">
        <title>A degradative enzymes factory behind the ericoid mycorrhizal symbiosis.</title>
        <authorList>
            <consortium name="DOE Joint Genome Institute"/>
            <person name="Martino E."/>
            <person name="Morin E."/>
            <person name="Grelet G."/>
            <person name="Kuo A."/>
            <person name="Kohler A."/>
            <person name="Daghino S."/>
            <person name="Barry K."/>
            <person name="Choi C."/>
            <person name="Cichocki N."/>
            <person name="Clum A."/>
            <person name="Copeland A."/>
            <person name="Hainaut M."/>
            <person name="Haridas S."/>
            <person name="Labutti K."/>
            <person name="Lindquist E."/>
            <person name="Lipzen A."/>
            <person name="Khouja H.-R."/>
            <person name="Murat C."/>
            <person name="Ohm R."/>
            <person name="Olson A."/>
            <person name="Spatafora J."/>
            <person name="Veneault-Fourrey C."/>
            <person name="Henrissat B."/>
            <person name="Grigoriev I."/>
            <person name="Martin F."/>
            <person name="Perotto S."/>
        </authorList>
    </citation>
    <scope>NUCLEOTIDE SEQUENCE [LARGE SCALE GENOMIC DNA]</scope>
    <source>
        <strain evidence="1 2">F</strain>
    </source>
</reference>
<sequence>MTAPQELLDALTNAERSLRLNFRKRTFAERSPLEPKLNAFLGAIRLHEIFSYFQRAMEKVDRSWLPKGRIEQVVRACVNNRYQEGDIERIFYEQGGIAGLLVLQLGTRNQIGLFAQIYALPVELREELARQCGCDEISPVVQAWILSFDRSRTEFNPMEEPPRIDRFAKDKAEKGLSGQPSCKRIRMETNRGVTADFSQQAVPSISSVVQPNQNPKETGNLQPKDTLTCLATFPAFLLND</sequence>
<evidence type="ECO:0000313" key="1">
    <source>
        <dbReference type="EMBL" id="PMD38605.1"/>
    </source>
</evidence>
<gene>
    <name evidence="1" type="ORF">L207DRAFT_584014</name>
</gene>
<dbReference type="AlphaFoldDB" id="A0A2J6RJA5"/>